<dbReference type="Proteomes" id="UP000046393">
    <property type="component" value="Unplaced"/>
</dbReference>
<evidence type="ECO:0000256" key="2">
    <source>
        <dbReference type="SAM" id="Phobius"/>
    </source>
</evidence>
<evidence type="ECO:0000313" key="4">
    <source>
        <dbReference type="WBParaSite" id="SMUV_0000630501-mRNA-1"/>
    </source>
</evidence>
<proteinExistence type="predicted"/>
<organism evidence="3 4">
    <name type="scientific">Syphacia muris</name>
    <dbReference type="NCBI Taxonomy" id="451379"/>
    <lineage>
        <taxon>Eukaryota</taxon>
        <taxon>Metazoa</taxon>
        <taxon>Ecdysozoa</taxon>
        <taxon>Nematoda</taxon>
        <taxon>Chromadorea</taxon>
        <taxon>Rhabditida</taxon>
        <taxon>Spirurina</taxon>
        <taxon>Oxyuridomorpha</taxon>
        <taxon>Oxyuroidea</taxon>
        <taxon>Oxyuridae</taxon>
        <taxon>Syphacia</taxon>
    </lineage>
</organism>
<feature type="transmembrane region" description="Helical" evidence="2">
    <location>
        <begin position="71"/>
        <end position="97"/>
    </location>
</feature>
<feature type="region of interest" description="Disordered" evidence="1">
    <location>
        <begin position="153"/>
        <end position="178"/>
    </location>
</feature>
<evidence type="ECO:0000256" key="1">
    <source>
        <dbReference type="SAM" id="MobiDB-lite"/>
    </source>
</evidence>
<protein>
    <submittedName>
        <fullName evidence="4">Uncharacterized protein</fullName>
    </submittedName>
</protein>
<sequence>MEENQTASTSANYTDTMALLPDPSLTDLLDYSDLDSITRLFNETVSINTDRFDNENTTRIEGFSIFEGAEWLTWVIFALGLLLIIGILAAIITYIVYNKKRVIRTGNHGVPRGFSNYENESTVGYPTWLCCCLNLDKDKRDNLKVARQNSASNLDPYKRQPLPPIKGTRTNGDGYQGTHIVPNRLEPLQLQADYSNKSNNIYQTKCSVIEDDIANEDLFGIQIKAIKGVPVIQLCKDEKRSLPNPPFSRK</sequence>
<keyword evidence="2" id="KW-0472">Membrane</keyword>
<dbReference type="WBParaSite" id="SMUV_0000630501-mRNA-1">
    <property type="protein sequence ID" value="SMUV_0000630501-mRNA-1"/>
    <property type="gene ID" value="SMUV_0000630501"/>
</dbReference>
<evidence type="ECO:0000313" key="3">
    <source>
        <dbReference type="Proteomes" id="UP000046393"/>
    </source>
</evidence>
<keyword evidence="3" id="KW-1185">Reference proteome</keyword>
<dbReference type="AlphaFoldDB" id="A0A0N5ANV3"/>
<accession>A0A0N5ANV3</accession>
<keyword evidence="2" id="KW-0812">Transmembrane</keyword>
<reference evidence="4" key="1">
    <citation type="submission" date="2017-02" db="UniProtKB">
        <authorList>
            <consortium name="WormBaseParasite"/>
        </authorList>
    </citation>
    <scope>IDENTIFICATION</scope>
</reference>
<name>A0A0N5ANV3_9BILA</name>
<keyword evidence="2" id="KW-1133">Transmembrane helix</keyword>